<dbReference type="InterPro" id="IPR000073">
    <property type="entry name" value="AB_hydrolase_1"/>
</dbReference>
<dbReference type="InterPro" id="IPR029058">
    <property type="entry name" value="AB_hydrolase_fold"/>
</dbReference>
<accession>A0ABR4PBE6</accession>
<evidence type="ECO:0000313" key="3">
    <source>
        <dbReference type="Proteomes" id="UP001629113"/>
    </source>
</evidence>
<dbReference type="EMBL" id="JBFCZG010000006">
    <property type="protein sequence ID" value="KAL3420634.1"/>
    <property type="molecule type" value="Genomic_DNA"/>
</dbReference>
<feature type="domain" description="AB hydrolase-1" evidence="1">
    <location>
        <begin position="108"/>
        <end position="369"/>
    </location>
</feature>
<comment type="caution">
    <text evidence="2">The sequence shown here is derived from an EMBL/GenBank/DDBJ whole genome shotgun (WGS) entry which is preliminary data.</text>
</comment>
<dbReference type="Pfam" id="PF12697">
    <property type="entry name" value="Abhydrolase_6"/>
    <property type="match status" value="1"/>
</dbReference>
<gene>
    <name evidence="2" type="ORF">PVAG01_07079</name>
</gene>
<sequence>MKLSSITRSISLLWFASQGTSRTFESSQRTCHNYSIPVNVTNVALVASYEPFTSNYDVVNFANGLAGREGGASLNLFSGQATKTGIYDIGATICSPNTQSENETTIIVASHGLGYDRRYWDSGIEAANYSFVDFAISQGYTVFFYDRLGTGESTKVSGYEEPQSLTQVAILRQLTILLRSGQYTGDLNSLPSKIVHVGHSYGSFISNGLIATTPQLSDGVILTGIAYAGVESGALIEAFGLRIANTQAPGKWPGRDNEYVTWVDAIANVGVFFRAGSFDDEVLWYTEYVKQPIAIAELISIGSEQIFPRRAVGFTKPVMVLSGEFDFPFCGYNCNDILDNGGETKATYFPNSSDFQAVVHPGVGHGINFSYNATGAYKAMTDYLKKNSL</sequence>
<dbReference type="SUPFAM" id="SSF53474">
    <property type="entry name" value="alpha/beta-Hydrolases"/>
    <property type="match status" value="1"/>
</dbReference>
<evidence type="ECO:0000313" key="2">
    <source>
        <dbReference type="EMBL" id="KAL3420634.1"/>
    </source>
</evidence>
<reference evidence="2 3" key="1">
    <citation type="submission" date="2024-06" db="EMBL/GenBank/DDBJ databases">
        <title>Complete genome of Phlyctema vagabunda strain 19-DSS-EL-015.</title>
        <authorList>
            <person name="Fiorenzani C."/>
        </authorList>
    </citation>
    <scope>NUCLEOTIDE SEQUENCE [LARGE SCALE GENOMIC DNA]</scope>
    <source>
        <strain evidence="2 3">19-DSS-EL-015</strain>
    </source>
</reference>
<evidence type="ECO:0000259" key="1">
    <source>
        <dbReference type="Pfam" id="PF12697"/>
    </source>
</evidence>
<proteinExistence type="predicted"/>
<dbReference type="Proteomes" id="UP001629113">
    <property type="component" value="Unassembled WGS sequence"/>
</dbReference>
<keyword evidence="3" id="KW-1185">Reference proteome</keyword>
<organism evidence="2 3">
    <name type="scientific">Phlyctema vagabunda</name>
    <dbReference type="NCBI Taxonomy" id="108571"/>
    <lineage>
        <taxon>Eukaryota</taxon>
        <taxon>Fungi</taxon>
        <taxon>Dikarya</taxon>
        <taxon>Ascomycota</taxon>
        <taxon>Pezizomycotina</taxon>
        <taxon>Leotiomycetes</taxon>
        <taxon>Helotiales</taxon>
        <taxon>Dermateaceae</taxon>
        <taxon>Phlyctema</taxon>
    </lineage>
</organism>
<name>A0ABR4PBE6_9HELO</name>
<dbReference type="Gene3D" id="3.40.50.1820">
    <property type="entry name" value="alpha/beta hydrolase"/>
    <property type="match status" value="1"/>
</dbReference>
<protein>
    <recommendedName>
        <fullName evidence="1">AB hydrolase-1 domain-containing protein</fullName>
    </recommendedName>
</protein>